<comment type="caution">
    <text evidence="2">The sequence shown here is derived from an EMBL/GenBank/DDBJ whole genome shotgun (WGS) entry which is preliminary data.</text>
</comment>
<protein>
    <submittedName>
        <fullName evidence="2">Uncharacterized protein</fullName>
    </submittedName>
</protein>
<evidence type="ECO:0000313" key="2">
    <source>
        <dbReference type="EMBL" id="KAF7470651.1"/>
    </source>
</evidence>
<dbReference type="AlphaFoldDB" id="A0A834Q1T2"/>
<feature type="compositionally biased region" description="Pro residues" evidence="1">
    <location>
        <begin position="109"/>
        <end position="131"/>
    </location>
</feature>
<dbReference type="Proteomes" id="UP000662637">
    <property type="component" value="Unassembled WGS sequence"/>
</dbReference>
<organism evidence="2 3">
    <name type="scientific">Marmota monax</name>
    <name type="common">Woodchuck</name>
    <dbReference type="NCBI Taxonomy" id="9995"/>
    <lineage>
        <taxon>Eukaryota</taxon>
        <taxon>Metazoa</taxon>
        <taxon>Chordata</taxon>
        <taxon>Craniata</taxon>
        <taxon>Vertebrata</taxon>
        <taxon>Euteleostomi</taxon>
        <taxon>Mammalia</taxon>
        <taxon>Eutheria</taxon>
        <taxon>Euarchontoglires</taxon>
        <taxon>Glires</taxon>
        <taxon>Rodentia</taxon>
        <taxon>Sciuromorpha</taxon>
        <taxon>Sciuridae</taxon>
        <taxon>Xerinae</taxon>
        <taxon>Marmotini</taxon>
        <taxon>Marmota</taxon>
    </lineage>
</organism>
<dbReference type="EMBL" id="WJEC01007062">
    <property type="protein sequence ID" value="KAF7470651.1"/>
    <property type="molecule type" value="Genomic_DNA"/>
</dbReference>
<gene>
    <name evidence="2" type="ORF">GHT09_018012</name>
</gene>
<evidence type="ECO:0000256" key="1">
    <source>
        <dbReference type="SAM" id="MobiDB-lite"/>
    </source>
</evidence>
<evidence type="ECO:0000313" key="3">
    <source>
        <dbReference type="Proteomes" id="UP000662637"/>
    </source>
</evidence>
<proteinExistence type="predicted"/>
<reference evidence="2" key="1">
    <citation type="submission" date="2020-08" db="EMBL/GenBank/DDBJ databases">
        <authorList>
            <person name="Shumante A."/>
            <person name="Zimin A.V."/>
            <person name="Puiu D."/>
            <person name="Salzberg S.L."/>
        </authorList>
    </citation>
    <scope>NUCLEOTIDE SEQUENCE</scope>
    <source>
        <strain evidence="2">WC2-LM</strain>
        <tissue evidence="2">Liver</tissue>
    </source>
</reference>
<feature type="region of interest" description="Disordered" evidence="1">
    <location>
        <begin position="41"/>
        <end position="65"/>
    </location>
</feature>
<feature type="region of interest" description="Disordered" evidence="1">
    <location>
        <begin position="103"/>
        <end position="172"/>
    </location>
</feature>
<accession>A0A834Q1T2</accession>
<sequence length="172" mass="17801">MEQAALEGVVQALGTPVDRLFQVPSAAGPFCFLGPASGYSQQPSPLGDSSAAATSHTPHYPPHAGAHLLCHGVPRRAAVGGAHLSSRPQAVYRPAPPLYHMPAAAAPPDFAPPDFAPPDFPPPDFPPPYPMAPGSRHCPGPGAGRRRLSPPGRGPIQRGLTFLAQPQPPQAC</sequence>
<name>A0A834Q1T2_MARMO</name>